<keyword evidence="8" id="KW-0472">Membrane</keyword>
<protein>
    <recommendedName>
        <fullName evidence="1">non-specific serine/threonine protein kinase</fullName>
        <ecNumber evidence="1">2.7.11.1</ecNumber>
    </recommendedName>
</protein>
<evidence type="ECO:0000256" key="8">
    <source>
        <dbReference type="SAM" id="Phobius"/>
    </source>
</evidence>
<dbReference type="GO" id="GO:0005524">
    <property type="term" value="F:ATP binding"/>
    <property type="evidence" value="ECO:0007669"/>
    <property type="project" value="UniProtKB-KW"/>
</dbReference>
<dbReference type="AlphaFoldDB" id="A0A2G8BH75"/>
<dbReference type="SMART" id="SM00220">
    <property type="entry name" value="S_TKc"/>
    <property type="match status" value="1"/>
</dbReference>
<keyword evidence="10" id="KW-1185">Reference proteome</keyword>
<evidence type="ECO:0000313" key="10">
    <source>
        <dbReference type="Proteomes" id="UP000595446"/>
    </source>
</evidence>
<keyword evidence="2" id="KW-0723">Serine/threonine-protein kinase</keyword>
<dbReference type="SUPFAM" id="SSF56112">
    <property type="entry name" value="Protein kinase-like (PK-like)"/>
    <property type="match status" value="1"/>
</dbReference>
<feature type="compositionally biased region" description="Pro residues" evidence="7">
    <location>
        <begin position="439"/>
        <end position="450"/>
    </location>
</feature>
<dbReference type="PANTHER" id="PTHR43289:SF6">
    <property type="entry name" value="SERINE_THREONINE-PROTEIN KINASE NEKL-3"/>
    <property type="match status" value="1"/>
</dbReference>
<evidence type="ECO:0000256" key="2">
    <source>
        <dbReference type="ARBA" id="ARBA00022527"/>
    </source>
</evidence>
<dbReference type="PROSITE" id="PS50011">
    <property type="entry name" value="PROTEIN_KINASE_DOM"/>
    <property type="match status" value="1"/>
</dbReference>
<evidence type="ECO:0000313" key="9">
    <source>
        <dbReference type="EMBL" id="BCO35226.1"/>
    </source>
</evidence>
<dbReference type="PANTHER" id="PTHR43289">
    <property type="entry name" value="MITOGEN-ACTIVATED PROTEIN KINASE KINASE KINASE 20-RELATED"/>
    <property type="match status" value="1"/>
</dbReference>
<dbReference type="InterPro" id="IPR011009">
    <property type="entry name" value="Kinase-like_dom_sf"/>
</dbReference>
<evidence type="ECO:0000256" key="5">
    <source>
        <dbReference type="ARBA" id="ARBA00022777"/>
    </source>
</evidence>
<feature type="region of interest" description="Disordered" evidence="7">
    <location>
        <begin position="280"/>
        <end position="362"/>
    </location>
</feature>
<gene>
    <name evidence="9" type="ORF">MHEC_16590</name>
</gene>
<feature type="transmembrane region" description="Helical" evidence="8">
    <location>
        <begin position="379"/>
        <end position="399"/>
    </location>
</feature>
<evidence type="ECO:0000256" key="1">
    <source>
        <dbReference type="ARBA" id="ARBA00012513"/>
    </source>
</evidence>
<dbReference type="InterPro" id="IPR000719">
    <property type="entry name" value="Prot_kinase_dom"/>
</dbReference>
<feature type="compositionally biased region" description="Low complexity" evidence="7">
    <location>
        <begin position="414"/>
        <end position="438"/>
    </location>
</feature>
<keyword evidence="8" id="KW-1133">Transmembrane helix</keyword>
<proteinExistence type="predicted"/>
<feature type="compositionally biased region" description="Low complexity" evidence="7">
    <location>
        <begin position="293"/>
        <end position="308"/>
    </location>
</feature>
<dbReference type="Gene3D" id="3.30.200.20">
    <property type="entry name" value="Phosphorylase Kinase, domain 1"/>
    <property type="match status" value="1"/>
</dbReference>
<reference evidence="9 10" key="1">
    <citation type="submission" date="2020-12" db="EMBL/GenBank/DDBJ databases">
        <title>Complete genome sequence of Mycobacterium heckeshornense JCM 15655T, closely related to a pathogenic non-tuberculous mycobacterial species Mycobacterium xenopi.</title>
        <authorList>
            <person name="Yoshida M."/>
            <person name="Fukano H."/>
            <person name="Asakura T."/>
            <person name="Suzuki M."/>
            <person name="Hoshino Y."/>
        </authorList>
    </citation>
    <scope>NUCLEOTIDE SEQUENCE [LARGE SCALE GENOMIC DNA]</scope>
    <source>
        <strain evidence="9 10">JCM 15655</strain>
    </source>
</reference>
<dbReference type="OrthoDB" id="4721169at2"/>
<keyword evidence="8" id="KW-0812">Transmembrane</keyword>
<dbReference type="CDD" id="cd14014">
    <property type="entry name" value="STKc_PknB_like"/>
    <property type="match status" value="1"/>
</dbReference>
<sequence length="533" mass="55090">MPLAHGATAAGFKIVRLLGSGPASEVYLAEHPRLPRRHALRILSEEVSADPEYRARFIRESDLAAALWHPHIVGLHDRGECNERLWLSVDYIDGTTAAQLVSESYPKGMPPHLVVEIVTGIAHALDYAHDHGLLHRRVKPGNILITRPCADERRIVLADLGIAQIDDINGLTATNLTVGSVSYGAPEQLMDSSVDGRTDQYALACTAFHLLTGSPPFAHGNPAVVISKHLNESPPLPGDVRPELAPFDQPISRALAKAPDERFPRCRDFADALRAGQCEPSVLATAPGPPATGAPADPETDAAATHPPGVAERSDTQGAAVAPSVPAPADLADNHGPAPSEPMPNAEIGDAVTSPEPAISGAMTDDRPVASRGRLMPRAVPVVLAVGVVLIGFVVVMALHSRSGFHRAPTDVETPPAATSAPPAAPMPVTVTSVSSAPAPLPAITPPPTIGTPAPTTTTPSQVATVRTPSVTTRPPTTMPSSPTAPVAGIDSRPAVGMPCSPQQTGATTISNSGAPVSCVGTPGGFAWEPAGG</sequence>
<dbReference type="Proteomes" id="UP000595446">
    <property type="component" value="Chromosome"/>
</dbReference>
<feature type="compositionally biased region" description="Low complexity" evidence="7">
    <location>
        <begin position="319"/>
        <end position="329"/>
    </location>
</feature>
<evidence type="ECO:0000256" key="6">
    <source>
        <dbReference type="ARBA" id="ARBA00022840"/>
    </source>
</evidence>
<keyword evidence="5" id="KW-0418">Kinase</keyword>
<dbReference type="Pfam" id="PF00069">
    <property type="entry name" value="Pkinase"/>
    <property type="match status" value="1"/>
</dbReference>
<name>A0A2G8BH75_9MYCO</name>
<feature type="region of interest" description="Disordered" evidence="7">
    <location>
        <begin position="406"/>
        <end position="493"/>
    </location>
</feature>
<accession>A0A2G8BH75</accession>
<dbReference type="GO" id="GO:0004674">
    <property type="term" value="F:protein serine/threonine kinase activity"/>
    <property type="evidence" value="ECO:0007669"/>
    <property type="project" value="UniProtKB-KW"/>
</dbReference>
<keyword evidence="6" id="KW-0067">ATP-binding</keyword>
<evidence type="ECO:0000256" key="3">
    <source>
        <dbReference type="ARBA" id="ARBA00022679"/>
    </source>
</evidence>
<organism evidence="9 10">
    <name type="scientific">Mycobacterium heckeshornense</name>
    <dbReference type="NCBI Taxonomy" id="110505"/>
    <lineage>
        <taxon>Bacteria</taxon>
        <taxon>Bacillati</taxon>
        <taxon>Actinomycetota</taxon>
        <taxon>Actinomycetes</taxon>
        <taxon>Mycobacteriales</taxon>
        <taxon>Mycobacteriaceae</taxon>
        <taxon>Mycobacterium</taxon>
    </lineage>
</organism>
<dbReference type="EMBL" id="AP024237">
    <property type="protein sequence ID" value="BCO35226.1"/>
    <property type="molecule type" value="Genomic_DNA"/>
</dbReference>
<feature type="compositionally biased region" description="Low complexity" evidence="7">
    <location>
        <begin position="451"/>
        <end position="488"/>
    </location>
</feature>
<dbReference type="RefSeq" id="WP_053094033.1">
    <property type="nucleotide sequence ID" value="NZ_AP024237.1"/>
</dbReference>
<evidence type="ECO:0000256" key="4">
    <source>
        <dbReference type="ARBA" id="ARBA00022741"/>
    </source>
</evidence>
<dbReference type="Gene3D" id="1.10.510.10">
    <property type="entry name" value="Transferase(Phosphotransferase) domain 1"/>
    <property type="match status" value="1"/>
</dbReference>
<evidence type="ECO:0000256" key="7">
    <source>
        <dbReference type="SAM" id="MobiDB-lite"/>
    </source>
</evidence>
<dbReference type="EC" id="2.7.11.1" evidence="1"/>
<keyword evidence="3" id="KW-0808">Transferase</keyword>
<keyword evidence="4" id="KW-0547">Nucleotide-binding</keyword>